<dbReference type="RefSeq" id="XP_042917759.1">
    <property type="nucleotide sequence ID" value="XM_043069784.1"/>
</dbReference>
<gene>
    <name evidence="2" type="ORF">CHLRE_13g592250v5</name>
</gene>
<reference evidence="2 3" key="1">
    <citation type="journal article" date="2007" name="Science">
        <title>The Chlamydomonas genome reveals the evolution of key animal and plant functions.</title>
        <authorList>
            <person name="Merchant S.S."/>
            <person name="Prochnik S.E."/>
            <person name="Vallon O."/>
            <person name="Harris E.H."/>
            <person name="Karpowicz S.J."/>
            <person name="Witman G.B."/>
            <person name="Terry A."/>
            <person name="Salamov A."/>
            <person name="Fritz-Laylin L.K."/>
            <person name="Marechal-Drouard L."/>
            <person name="Marshall W.F."/>
            <person name="Qu L.H."/>
            <person name="Nelson D.R."/>
            <person name="Sanderfoot A.A."/>
            <person name="Spalding M.H."/>
            <person name="Kapitonov V.V."/>
            <person name="Ren Q."/>
            <person name="Ferris P."/>
            <person name="Lindquist E."/>
            <person name="Shapiro H."/>
            <person name="Lucas S.M."/>
            <person name="Grimwood J."/>
            <person name="Schmutz J."/>
            <person name="Cardol P."/>
            <person name="Cerutti H."/>
            <person name="Chanfreau G."/>
            <person name="Chen C.L."/>
            <person name="Cognat V."/>
            <person name="Croft M.T."/>
            <person name="Dent R."/>
            <person name="Dutcher S."/>
            <person name="Fernandez E."/>
            <person name="Fukuzawa H."/>
            <person name="Gonzalez-Ballester D."/>
            <person name="Gonzalez-Halphen D."/>
            <person name="Hallmann A."/>
            <person name="Hanikenne M."/>
            <person name="Hippler M."/>
            <person name="Inwood W."/>
            <person name="Jabbari K."/>
            <person name="Kalanon M."/>
            <person name="Kuras R."/>
            <person name="Lefebvre P.A."/>
            <person name="Lemaire S.D."/>
            <person name="Lobanov A.V."/>
            <person name="Lohr M."/>
            <person name="Manuell A."/>
            <person name="Meier I."/>
            <person name="Mets L."/>
            <person name="Mittag M."/>
            <person name="Mittelmeier T."/>
            <person name="Moroney J.V."/>
            <person name="Moseley J."/>
            <person name="Napoli C."/>
            <person name="Nedelcu A.M."/>
            <person name="Niyogi K."/>
            <person name="Novoselov S.V."/>
            <person name="Paulsen I.T."/>
            <person name="Pazour G."/>
            <person name="Purton S."/>
            <person name="Ral J.P."/>
            <person name="Riano-Pachon D.M."/>
            <person name="Riekhof W."/>
            <person name="Rymarquis L."/>
            <person name="Schroda M."/>
            <person name="Stern D."/>
            <person name="Umen J."/>
            <person name="Willows R."/>
            <person name="Wilson N."/>
            <person name="Zimmer S.L."/>
            <person name="Allmer J."/>
            <person name="Balk J."/>
            <person name="Bisova K."/>
            <person name="Chen C.J."/>
            <person name="Elias M."/>
            <person name="Gendler K."/>
            <person name="Hauser C."/>
            <person name="Lamb M.R."/>
            <person name="Ledford H."/>
            <person name="Long J.C."/>
            <person name="Minagawa J."/>
            <person name="Page M.D."/>
            <person name="Pan J."/>
            <person name="Pootakham W."/>
            <person name="Roje S."/>
            <person name="Rose A."/>
            <person name="Stahlberg E."/>
            <person name="Terauchi A.M."/>
            <person name="Yang P."/>
            <person name="Ball S."/>
            <person name="Bowler C."/>
            <person name="Dieckmann C.L."/>
            <person name="Gladyshev V.N."/>
            <person name="Green P."/>
            <person name="Jorgensen R."/>
            <person name="Mayfield S."/>
            <person name="Mueller-Roeber B."/>
            <person name="Rajamani S."/>
            <person name="Sayre R.T."/>
            <person name="Brokstein P."/>
            <person name="Dubchak I."/>
            <person name="Goodstein D."/>
            <person name="Hornick L."/>
            <person name="Huang Y.W."/>
            <person name="Jhaveri J."/>
            <person name="Luo Y."/>
            <person name="Martinez D."/>
            <person name="Ngau W.C."/>
            <person name="Otillar B."/>
            <person name="Poliakov A."/>
            <person name="Porter A."/>
            <person name="Szajkowski L."/>
            <person name="Werner G."/>
            <person name="Zhou K."/>
            <person name="Grigoriev I.V."/>
            <person name="Rokhsar D.S."/>
            <person name="Grossman A.R."/>
        </authorList>
    </citation>
    <scope>NUCLEOTIDE SEQUENCE [LARGE SCALE GENOMIC DNA]</scope>
    <source>
        <strain evidence="3">CC-503</strain>
    </source>
</reference>
<feature type="region of interest" description="Disordered" evidence="1">
    <location>
        <begin position="272"/>
        <end position="296"/>
    </location>
</feature>
<dbReference type="Proteomes" id="UP000006906">
    <property type="component" value="Chromosome 13"/>
</dbReference>
<dbReference type="EMBL" id="CM008974">
    <property type="protein sequence ID" value="PNW74272.1"/>
    <property type="molecule type" value="Genomic_DNA"/>
</dbReference>
<evidence type="ECO:0000313" key="2">
    <source>
        <dbReference type="EMBL" id="PNW74272.1"/>
    </source>
</evidence>
<sequence>MQNSSVEENWGDGGGYALVKVAERLVAVPRDGEQPVSMYTLIRAWVRNNPTLPLTADLPPPLQRGPTEPASGAGEGTEADGSKVKEGVPGDTEGRHQGLLSILPPQQAPTQLETDTTAPMYPLDDFDAQEPEEARRKLKDHWVAVRHYHQAIRRAKLSRHRERLQVLLGEPSLLHHPGSQLGLQPLQQQHPVLLGLGSQLTLQATGLGGGLAGLAQLGPGAGLLGPGFGGGSLQGGMGPTGVPQMQLGAPGQSQQGVGDPQAALAAVLALTHGTPPLDPNGGSGQTHIGSGSSMDNLGILSQQQQAGQQAQQHSQSLLGLPLVAPAANGGGNNSALPHTGSMEALLALQQQLQQLPQAPQQLPLAQQGVAGLGQGVQSMQVDGGAAGGAGSNSHVMDISSGANGS</sequence>
<feature type="region of interest" description="Disordered" evidence="1">
    <location>
        <begin position="383"/>
        <end position="405"/>
    </location>
</feature>
<dbReference type="AlphaFoldDB" id="A0A2K3D166"/>
<feature type="compositionally biased region" description="Basic and acidic residues" evidence="1">
    <location>
        <begin position="80"/>
        <end position="94"/>
    </location>
</feature>
<feature type="compositionally biased region" description="Polar residues" evidence="1">
    <location>
        <begin position="285"/>
        <end position="295"/>
    </location>
</feature>
<dbReference type="InParanoid" id="A0A2K3D166"/>
<evidence type="ECO:0000313" key="3">
    <source>
        <dbReference type="Proteomes" id="UP000006906"/>
    </source>
</evidence>
<dbReference type="Gramene" id="PNW74272">
    <property type="protein sequence ID" value="PNW74272"/>
    <property type="gene ID" value="CHLRE_13g592250v5"/>
</dbReference>
<accession>A0A2K3D166</accession>
<name>A0A2K3D166_CHLRE</name>
<organism evidence="2 3">
    <name type="scientific">Chlamydomonas reinhardtii</name>
    <name type="common">Chlamydomonas smithii</name>
    <dbReference type="NCBI Taxonomy" id="3055"/>
    <lineage>
        <taxon>Eukaryota</taxon>
        <taxon>Viridiplantae</taxon>
        <taxon>Chlorophyta</taxon>
        <taxon>core chlorophytes</taxon>
        <taxon>Chlorophyceae</taxon>
        <taxon>CS clade</taxon>
        <taxon>Chlamydomonadales</taxon>
        <taxon>Chlamydomonadaceae</taxon>
        <taxon>Chlamydomonas</taxon>
    </lineage>
</organism>
<protein>
    <submittedName>
        <fullName evidence="2">Uncharacterized protein</fullName>
    </submittedName>
</protein>
<feature type="region of interest" description="Disordered" evidence="1">
    <location>
        <begin position="54"/>
        <end position="94"/>
    </location>
</feature>
<dbReference type="OrthoDB" id="6287771at2759"/>
<proteinExistence type="predicted"/>
<evidence type="ECO:0000256" key="1">
    <source>
        <dbReference type="SAM" id="MobiDB-lite"/>
    </source>
</evidence>
<dbReference type="KEGG" id="cre:CHLRE_13g592250v5"/>
<keyword evidence="3" id="KW-1185">Reference proteome</keyword>
<dbReference type="ExpressionAtlas" id="A0A2K3D166">
    <property type="expression patterns" value="baseline and differential"/>
</dbReference>
<dbReference type="GeneID" id="5718662"/>